<proteinExistence type="predicted"/>
<dbReference type="GO" id="GO:0007064">
    <property type="term" value="P:mitotic sister chromatid cohesion"/>
    <property type="evidence" value="ECO:0007669"/>
    <property type="project" value="TreeGrafter"/>
</dbReference>
<dbReference type="RefSeq" id="XP_058308253.1">
    <property type="nucleotide sequence ID" value="XM_058451715.1"/>
</dbReference>
<name>A0A9W9MLX4_9EURO</name>
<evidence type="ECO:0000256" key="2">
    <source>
        <dbReference type="ARBA" id="ARBA00023242"/>
    </source>
</evidence>
<dbReference type="GeneID" id="83179016"/>
<feature type="region of interest" description="Disordered" evidence="3">
    <location>
        <begin position="416"/>
        <end position="449"/>
    </location>
</feature>
<dbReference type="GO" id="GO:0003682">
    <property type="term" value="F:chromatin binding"/>
    <property type="evidence" value="ECO:0007669"/>
    <property type="project" value="TreeGrafter"/>
</dbReference>
<evidence type="ECO:0000256" key="1">
    <source>
        <dbReference type="ARBA" id="ARBA00004123"/>
    </source>
</evidence>
<keyword evidence="6" id="KW-1185">Reference proteome</keyword>
<accession>A0A9W9MLX4</accession>
<evidence type="ECO:0000256" key="3">
    <source>
        <dbReference type="SAM" id="MobiDB-lite"/>
    </source>
</evidence>
<dbReference type="OrthoDB" id="5427633at2759"/>
<dbReference type="PANTHER" id="PTHR12585:SF70">
    <property type="entry name" value="RAD21_REC8 N TERMINAL DOMAIN PROTEIN (AFU_ORTHOLOGUE AFUA_6G02900)"/>
    <property type="match status" value="1"/>
</dbReference>
<feature type="region of interest" description="Disordered" evidence="3">
    <location>
        <begin position="240"/>
        <end position="263"/>
    </location>
</feature>
<feature type="region of interest" description="Disordered" evidence="3">
    <location>
        <begin position="476"/>
        <end position="496"/>
    </location>
</feature>
<comment type="caution">
    <text evidence="5">The sequence shown here is derived from an EMBL/GenBank/DDBJ whole genome shotgun (WGS) entry which is preliminary data.</text>
</comment>
<dbReference type="InterPro" id="IPR006910">
    <property type="entry name" value="Rad21_Rec8_N"/>
</dbReference>
<feature type="compositionally biased region" description="Basic and acidic residues" evidence="3">
    <location>
        <begin position="431"/>
        <end position="449"/>
    </location>
</feature>
<reference evidence="5" key="1">
    <citation type="submission" date="2022-12" db="EMBL/GenBank/DDBJ databases">
        <authorList>
            <person name="Petersen C."/>
        </authorList>
    </citation>
    <scope>NUCLEOTIDE SEQUENCE</scope>
    <source>
        <strain evidence="5">IBT 15544</strain>
    </source>
</reference>
<dbReference type="InterPro" id="IPR039781">
    <property type="entry name" value="Rad21/Rec8-like"/>
</dbReference>
<dbReference type="GO" id="GO:0005634">
    <property type="term" value="C:nucleus"/>
    <property type="evidence" value="ECO:0007669"/>
    <property type="project" value="UniProtKB-SubCell"/>
</dbReference>
<protein>
    <recommendedName>
        <fullName evidence="4">Rad21/Rec8-like protein N-terminal domain-containing protein</fullName>
    </recommendedName>
</protein>
<evidence type="ECO:0000313" key="5">
    <source>
        <dbReference type="EMBL" id="KAJ5203774.1"/>
    </source>
</evidence>
<dbReference type="CDD" id="cd21789">
    <property type="entry name" value="Rad21_Rec8_M_SpRec8p-like"/>
    <property type="match status" value="1"/>
</dbReference>
<sequence length="656" mass="72770">MFYSHEILTSPEHGVATIWLVATLGSRSIARRINRKAIQDVDVPGACRVIIDPEAPMALRLQGSLLYGVSRVFNQQCGYTLLDAQTMHDKMMSMLKIVRGAGLDPSAGKSKPGSLNLPYDPTFLPETGLPGMDIDIILLDAITDESSYQYSSIWSKSPANSYSSGSHIGPLQLDLPQDDLIEGNVLSGLDNDINDFAQKQGLFGRKKQAGLGDEEGVLLHPDFEFDDNGDIIEFDVSRVSPHRRRPTSLDPRRSQGPGIQKAQDDTGMVVADDGAVFVRENDMMDIDVAPMNEIALPGEKVLAEEMGLSEPMERERRVNQRTREAKILATDVVTTLRNTDLARWNNEYKANMVQAAKQKQLNKLPTIAKKNAAYWVFGKGIGAVGKELDIPHIIHPLKSYSGEELYDTLCSETGRKRRRTHNTGDDSDSDEHDRRVRPREEHNDPMEVEVARHAPSSVLDDHSSLMPWNTIASIESSRRGQRFRSGSELSYGSRRHGRITSASPLAGRGLLLNRDRDSSLDIPGNVGDDLDDLDITRYLEAELSPDKGDISDIDRRKNNADQRIANMLDQGTLNFWDFLKEKMLPSKAGRIEFETLLPPKETSRAVATQAFMNALTLATKGAISVGQEIYEDQGSTSWGTRYRYGTIWLGAPGSHG</sequence>
<gene>
    <name evidence="5" type="ORF">N7498_004653</name>
</gene>
<dbReference type="Pfam" id="PF04825">
    <property type="entry name" value="Rad21_Rec8_N"/>
    <property type="match status" value="1"/>
</dbReference>
<dbReference type="PANTHER" id="PTHR12585">
    <property type="entry name" value="SCC1 / RAD21 FAMILY MEMBER"/>
    <property type="match status" value="1"/>
</dbReference>
<evidence type="ECO:0000259" key="4">
    <source>
        <dbReference type="Pfam" id="PF04825"/>
    </source>
</evidence>
<keyword evidence="2" id="KW-0539">Nucleus</keyword>
<dbReference type="GO" id="GO:0030892">
    <property type="term" value="C:mitotic cohesin complex"/>
    <property type="evidence" value="ECO:0007669"/>
    <property type="project" value="TreeGrafter"/>
</dbReference>
<dbReference type="EMBL" id="JAPQKR010000012">
    <property type="protein sequence ID" value="KAJ5203774.1"/>
    <property type="molecule type" value="Genomic_DNA"/>
</dbReference>
<dbReference type="AlphaFoldDB" id="A0A9W9MLX4"/>
<reference evidence="5" key="2">
    <citation type="journal article" date="2023" name="IMA Fungus">
        <title>Comparative genomic study of the Penicillium genus elucidates a diverse pangenome and 15 lateral gene transfer events.</title>
        <authorList>
            <person name="Petersen C."/>
            <person name="Sorensen T."/>
            <person name="Nielsen M.R."/>
            <person name="Sondergaard T.E."/>
            <person name="Sorensen J.L."/>
            <person name="Fitzpatrick D.A."/>
            <person name="Frisvad J.C."/>
            <person name="Nielsen K.L."/>
        </authorList>
    </citation>
    <scope>NUCLEOTIDE SEQUENCE</scope>
    <source>
        <strain evidence="5">IBT 15544</strain>
    </source>
</reference>
<evidence type="ECO:0000313" key="6">
    <source>
        <dbReference type="Proteomes" id="UP001150904"/>
    </source>
</evidence>
<dbReference type="Proteomes" id="UP001150904">
    <property type="component" value="Unassembled WGS sequence"/>
</dbReference>
<feature type="domain" description="Rad21/Rec8-like protein N-terminal" evidence="4">
    <location>
        <begin position="1"/>
        <end position="107"/>
    </location>
</feature>
<comment type="subcellular location">
    <subcellularLocation>
        <location evidence="1">Nucleus</location>
    </subcellularLocation>
</comment>
<organism evidence="5 6">
    <name type="scientific">Penicillium cinerascens</name>
    <dbReference type="NCBI Taxonomy" id="70096"/>
    <lineage>
        <taxon>Eukaryota</taxon>
        <taxon>Fungi</taxon>
        <taxon>Dikarya</taxon>
        <taxon>Ascomycota</taxon>
        <taxon>Pezizomycotina</taxon>
        <taxon>Eurotiomycetes</taxon>
        <taxon>Eurotiomycetidae</taxon>
        <taxon>Eurotiales</taxon>
        <taxon>Aspergillaceae</taxon>
        <taxon>Penicillium</taxon>
    </lineage>
</organism>